<evidence type="ECO:0000313" key="8">
    <source>
        <dbReference type="EnsemblMetazoa" id="XP_003727172"/>
    </source>
</evidence>
<evidence type="ECO:0000256" key="3">
    <source>
        <dbReference type="ARBA" id="ARBA00022833"/>
    </source>
</evidence>
<dbReference type="Pfam" id="PF00643">
    <property type="entry name" value="zf-B_box"/>
    <property type="match status" value="1"/>
</dbReference>
<dbReference type="InParanoid" id="A0A7M7GJ36"/>
<reference evidence="9" key="1">
    <citation type="submission" date="2015-02" db="EMBL/GenBank/DDBJ databases">
        <title>Genome sequencing for Strongylocentrotus purpuratus.</title>
        <authorList>
            <person name="Murali S."/>
            <person name="Liu Y."/>
            <person name="Vee V."/>
            <person name="English A."/>
            <person name="Wang M."/>
            <person name="Skinner E."/>
            <person name="Han Y."/>
            <person name="Muzny D.M."/>
            <person name="Worley K.C."/>
            <person name="Gibbs R.A."/>
        </authorList>
    </citation>
    <scope>NUCLEOTIDE SEQUENCE</scope>
</reference>
<keyword evidence="5" id="KW-0175">Coiled coil</keyword>
<dbReference type="KEGG" id="spu:100889934"/>
<dbReference type="PROSITE" id="PS50089">
    <property type="entry name" value="ZF_RING_2"/>
    <property type="match status" value="1"/>
</dbReference>
<keyword evidence="2 4" id="KW-0863">Zinc-finger</keyword>
<dbReference type="OMA" id="HERLAMM"/>
<protein>
    <submittedName>
        <fullName evidence="8">Uncharacterized protein</fullName>
    </submittedName>
</protein>
<feature type="domain" description="B box-type" evidence="7">
    <location>
        <begin position="162"/>
        <end position="205"/>
    </location>
</feature>
<dbReference type="GO" id="GO:0061630">
    <property type="term" value="F:ubiquitin protein ligase activity"/>
    <property type="evidence" value="ECO:0000318"/>
    <property type="project" value="GO_Central"/>
</dbReference>
<dbReference type="InterPro" id="IPR001841">
    <property type="entry name" value="Znf_RING"/>
</dbReference>
<dbReference type="Pfam" id="PF00097">
    <property type="entry name" value="zf-C3HC4"/>
    <property type="match status" value="1"/>
</dbReference>
<dbReference type="SUPFAM" id="SSF75011">
    <property type="entry name" value="3-carboxy-cis,cis-mucoante lactonizing enzyme"/>
    <property type="match status" value="1"/>
</dbReference>
<dbReference type="Proteomes" id="UP000007110">
    <property type="component" value="Unassembled WGS sequence"/>
</dbReference>
<dbReference type="AlphaFoldDB" id="A0A7M7GJ36"/>
<dbReference type="SUPFAM" id="SSF57845">
    <property type="entry name" value="B-box zinc-binding domain"/>
    <property type="match status" value="1"/>
</dbReference>
<dbReference type="InterPro" id="IPR013083">
    <property type="entry name" value="Znf_RING/FYVE/PHD"/>
</dbReference>
<dbReference type="EnsemblMetazoa" id="XM_003727124">
    <property type="protein sequence ID" value="XP_003727172"/>
    <property type="gene ID" value="LOC100889934"/>
</dbReference>
<dbReference type="PANTHER" id="PTHR25462">
    <property type="entry name" value="BONUS, ISOFORM C-RELATED"/>
    <property type="match status" value="1"/>
</dbReference>
<organism evidence="8 9">
    <name type="scientific">Strongylocentrotus purpuratus</name>
    <name type="common">Purple sea urchin</name>
    <dbReference type="NCBI Taxonomy" id="7668"/>
    <lineage>
        <taxon>Eukaryota</taxon>
        <taxon>Metazoa</taxon>
        <taxon>Echinodermata</taxon>
        <taxon>Eleutherozoa</taxon>
        <taxon>Echinozoa</taxon>
        <taxon>Echinoidea</taxon>
        <taxon>Euechinoidea</taxon>
        <taxon>Echinacea</taxon>
        <taxon>Camarodonta</taxon>
        <taxon>Echinidea</taxon>
        <taxon>Strongylocentrotidae</taxon>
        <taxon>Strongylocentrotus</taxon>
    </lineage>
</organism>
<evidence type="ECO:0000259" key="7">
    <source>
        <dbReference type="PROSITE" id="PS50119"/>
    </source>
</evidence>
<evidence type="ECO:0000259" key="6">
    <source>
        <dbReference type="PROSITE" id="PS50089"/>
    </source>
</evidence>
<dbReference type="InterPro" id="IPR000315">
    <property type="entry name" value="Znf_B-box"/>
</dbReference>
<dbReference type="PANTHER" id="PTHR25462:SF229">
    <property type="entry name" value="TRANSCRIPTION INTERMEDIARY FACTOR 1-BETA"/>
    <property type="match status" value="1"/>
</dbReference>
<dbReference type="GeneID" id="100889934"/>
<keyword evidence="9" id="KW-1185">Reference proteome</keyword>
<evidence type="ECO:0000256" key="1">
    <source>
        <dbReference type="ARBA" id="ARBA00022723"/>
    </source>
</evidence>
<dbReference type="Gene3D" id="3.30.40.10">
    <property type="entry name" value="Zinc/RING finger domain, C3HC4 (zinc finger)"/>
    <property type="match status" value="1"/>
</dbReference>
<dbReference type="OrthoDB" id="6070885at2759"/>
<dbReference type="SMART" id="SM00336">
    <property type="entry name" value="BBOX"/>
    <property type="match status" value="2"/>
</dbReference>
<accession>A0A7M7GJ36</accession>
<evidence type="ECO:0000256" key="5">
    <source>
        <dbReference type="SAM" id="Coils"/>
    </source>
</evidence>
<feature type="domain" description="B box-type" evidence="7">
    <location>
        <begin position="101"/>
        <end position="150"/>
    </location>
</feature>
<feature type="domain" description="RING-type" evidence="6">
    <location>
        <begin position="18"/>
        <end position="59"/>
    </location>
</feature>
<reference evidence="8" key="2">
    <citation type="submission" date="2021-01" db="UniProtKB">
        <authorList>
            <consortium name="EnsemblMetazoa"/>
        </authorList>
    </citation>
    <scope>IDENTIFICATION</scope>
</reference>
<dbReference type="CDD" id="cd19757">
    <property type="entry name" value="Bbox1"/>
    <property type="match status" value="1"/>
</dbReference>
<keyword evidence="1" id="KW-0479">Metal-binding</keyword>
<sequence length="652" mass="72376">MDCGDIILKKLLGEGSRCTLCGKDPEESTVLSCSHQFCLDCFKNYTAVVGEMDDDFQCPNGCEGSALKLARCPTTADSGSMSPEVQNMCNGEKEQNIDQDFSQLRCSSCDSVDAVATACCDECEGFLCDDCVLAHTKLRRLMKTHHVVPLEDLKSGKAKMKPKAKRCSIHDDEKLTFFCATCRIMVCPQCAVMQHQKPEHDCVELKTAQTKFDQLMGNLAAKCETKLKDTASQISQIAKTKHEVELEIKTVEQIINSTAEQVIEAVNANRDKLLKEVAEARDALMMKMERLEDANQFLVDRLSSAKKVMGAEGQSGLNLQHSRADAFFTRVDEILARKERDMDIEEVKEYVRRIGFKRALSCCEQTTTIGELFQLSEWEIHREYDLESPVSTMTAFPDGRIAIACEDDTEGLMMVLSNGSRERVLDGVKVKHAAALSDGRFVIIDHENRLRLFSSLGRENPAVYYDHPEDLSKDAVPVCVTQGRDHEHILVSFNGSSACYVYPIFGAKPVTKITTGNVCPQQLVVTRKADDLIIIAVNTQSVVAVDESGSILWRLEETDAIALVPAVFNDNVFIASIHHNSDDDDVESTNLTIDSYTIDGELIESLVQNEKVEKQDAMKLQMILLSKAKLAVSIANRCLVYHGPQSLDAIAE</sequence>
<feature type="coiled-coil region" evidence="5">
    <location>
        <begin position="256"/>
        <end position="308"/>
    </location>
</feature>
<dbReference type="RefSeq" id="XP_003727172.2">
    <property type="nucleotide sequence ID" value="XM_003727124.3"/>
</dbReference>
<dbReference type="GO" id="GO:0008270">
    <property type="term" value="F:zinc ion binding"/>
    <property type="evidence" value="ECO:0007669"/>
    <property type="project" value="UniProtKB-KW"/>
</dbReference>
<evidence type="ECO:0000256" key="4">
    <source>
        <dbReference type="PROSITE-ProRule" id="PRU00024"/>
    </source>
</evidence>
<keyword evidence="3" id="KW-0862">Zinc</keyword>
<evidence type="ECO:0000256" key="2">
    <source>
        <dbReference type="ARBA" id="ARBA00022771"/>
    </source>
</evidence>
<dbReference type="InterPro" id="IPR018957">
    <property type="entry name" value="Znf_C3HC4_RING-type"/>
</dbReference>
<dbReference type="PROSITE" id="PS50119">
    <property type="entry name" value="ZF_BBOX"/>
    <property type="match status" value="2"/>
</dbReference>
<dbReference type="SUPFAM" id="SSF57850">
    <property type="entry name" value="RING/U-box"/>
    <property type="match status" value="1"/>
</dbReference>
<dbReference type="InterPro" id="IPR047153">
    <property type="entry name" value="TRIM45/56/19-like"/>
</dbReference>
<dbReference type="Gene3D" id="3.30.160.60">
    <property type="entry name" value="Classic Zinc Finger"/>
    <property type="match status" value="1"/>
</dbReference>
<name>A0A7M7GJ36_STRPU</name>
<evidence type="ECO:0000313" key="9">
    <source>
        <dbReference type="Proteomes" id="UP000007110"/>
    </source>
</evidence>
<proteinExistence type="predicted"/>